<comment type="function">
    <text evidence="6">DNA repair enzyme involved in the repair of deaminated bases. Selectively cleaves double-stranded DNA at the second phosphodiester bond 3' to a deoxyinosine leaving behind the intact lesion on the nicked DNA.</text>
</comment>
<evidence type="ECO:0000256" key="2">
    <source>
        <dbReference type="ARBA" id="ARBA00022490"/>
    </source>
</evidence>
<keyword evidence="6" id="KW-0227">DNA damage</keyword>
<keyword evidence="2 6" id="KW-0963">Cytoplasm</keyword>
<dbReference type="AlphaFoldDB" id="A0A4U1CRX8"/>
<dbReference type="GO" id="GO:0043737">
    <property type="term" value="F:deoxyribonuclease V activity"/>
    <property type="evidence" value="ECO:0007669"/>
    <property type="project" value="UniProtKB-UniRule"/>
</dbReference>
<keyword evidence="3 6" id="KW-0540">Nuclease</keyword>
<feature type="site" description="Interaction with target DNA" evidence="6">
    <location>
        <position position="77"/>
    </location>
</feature>
<keyword evidence="6" id="KW-0234">DNA repair</keyword>
<dbReference type="Proteomes" id="UP000309488">
    <property type="component" value="Unassembled WGS sequence"/>
</dbReference>
<feature type="binding site" evidence="6">
    <location>
        <position position="107"/>
    </location>
    <ligand>
        <name>Mg(2+)</name>
        <dbReference type="ChEBI" id="CHEBI:18420"/>
    </ligand>
</feature>
<evidence type="ECO:0000256" key="4">
    <source>
        <dbReference type="ARBA" id="ARBA00022759"/>
    </source>
</evidence>
<proteinExistence type="inferred from homology"/>
<evidence type="ECO:0000313" key="7">
    <source>
        <dbReference type="EMBL" id="TKC10927.1"/>
    </source>
</evidence>
<dbReference type="CDD" id="cd06559">
    <property type="entry name" value="Endonuclease_V"/>
    <property type="match status" value="1"/>
</dbReference>
<evidence type="ECO:0000256" key="3">
    <source>
        <dbReference type="ARBA" id="ARBA00022722"/>
    </source>
</evidence>
<dbReference type="Gene3D" id="3.30.2170.10">
    <property type="entry name" value="archaeoglobus fulgidus dsm 4304 superfamily"/>
    <property type="match status" value="1"/>
</dbReference>
<dbReference type="GO" id="GO:0006281">
    <property type="term" value="P:DNA repair"/>
    <property type="evidence" value="ECO:0007669"/>
    <property type="project" value="UniProtKB-UniRule"/>
</dbReference>
<comment type="cofactor">
    <cofactor evidence="6">
        <name>Mg(2+)</name>
        <dbReference type="ChEBI" id="CHEBI:18420"/>
    </cofactor>
</comment>
<comment type="catalytic activity">
    <reaction evidence="6">
        <text>Endonucleolytic cleavage at apurinic or apyrimidinic sites to products with a 5'-phosphate.</text>
        <dbReference type="EC" id="3.1.21.7"/>
    </reaction>
</comment>
<accession>A0A4U1CRX8</accession>
<dbReference type="Pfam" id="PF04493">
    <property type="entry name" value="Endonuclease_5"/>
    <property type="match status" value="1"/>
</dbReference>
<keyword evidence="4 6" id="KW-0255">Endonuclease</keyword>
<dbReference type="PANTHER" id="PTHR28511">
    <property type="entry name" value="ENDONUCLEASE V"/>
    <property type="match status" value="1"/>
</dbReference>
<dbReference type="EC" id="3.1.21.7" evidence="6"/>
<dbReference type="OrthoDB" id="9790916at2"/>
<name>A0A4U1CRX8_9SPHI</name>
<comment type="subcellular location">
    <subcellularLocation>
        <location evidence="1 6">Cytoplasm</location>
    </subcellularLocation>
</comment>
<evidence type="ECO:0000256" key="5">
    <source>
        <dbReference type="ARBA" id="ARBA00022801"/>
    </source>
</evidence>
<keyword evidence="8" id="KW-1185">Reference proteome</keyword>
<dbReference type="GO" id="GO:0003727">
    <property type="term" value="F:single-stranded RNA binding"/>
    <property type="evidence" value="ECO:0007669"/>
    <property type="project" value="TreeGrafter"/>
</dbReference>
<evidence type="ECO:0000256" key="1">
    <source>
        <dbReference type="ARBA" id="ARBA00004496"/>
    </source>
</evidence>
<keyword evidence="5 6" id="KW-0378">Hydrolase</keyword>
<dbReference type="GO" id="GO:0016891">
    <property type="term" value="F:RNA endonuclease activity producing 5'-phosphomonoesters, hydrolytic mechanism"/>
    <property type="evidence" value="ECO:0007669"/>
    <property type="project" value="TreeGrafter"/>
</dbReference>
<feature type="binding site" evidence="6">
    <location>
        <position position="39"/>
    </location>
    <ligand>
        <name>Mg(2+)</name>
        <dbReference type="ChEBI" id="CHEBI:18420"/>
    </ligand>
</feature>
<dbReference type="EMBL" id="SWBR01000002">
    <property type="protein sequence ID" value="TKC10927.1"/>
    <property type="molecule type" value="Genomic_DNA"/>
</dbReference>
<keyword evidence="6" id="KW-0479">Metal-binding</keyword>
<comment type="similarity">
    <text evidence="6">Belongs to the endonuclease V family.</text>
</comment>
<dbReference type="NCBIfam" id="NF008629">
    <property type="entry name" value="PRK11617.1"/>
    <property type="match status" value="1"/>
</dbReference>
<comment type="caution">
    <text evidence="7">The sequence shown here is derived from an EMBL/GenBank/DDBJ whole genome shotgun (WGS) entry which is preliminary data.</text>
</comment>
<gene>
    <name evidence="6" type="primary">nfi</name>
    <name evidence="7" type="ORF">FA048_08390</name>
</gene>
<protein>
    <recommendedName>
        <fullName evidence="6">Endonuclease V</fullName>
        <ecNumber evidence="6">3.1.21.7</ecNumber>
    </recommendedName>
    <alternativeName>
        <fullName evidence="6">Deoxyinosine 3'endonuclease</fullName>
    </alternativeName>
    <alternativeName>
        <fullName evidence="6">Deoxyribonuclease V</fullName>
        <shortName evidence="6">DNase V</shortName>
    </alternativeName>
</protein>
<dbReference type="GO" id="GO:0000287">
    <property type="term" value="F:magnesium ion binding"/>
    <property type="evidence" value="ECO:0007669"/>
    <property type="project" value="UniProtKB-UniRule"/>
</dbReference>
<organism evidence="7 8">
    <name type="scientific">Pedobacter polaris</name>
    <dbReference type="NCBI Taxonomy" id="2571273"/>
    <lineage>
        <taxon>Bacteria</taxon>
        <taxon>Pseudomonadati</taxon>
        <taxon>Bacteroidota</taxon>
        <taxon>Sphingobacteriia</taxon>
        <taxon>Sphingobacteriales</taxon>
        <taxon>Sphingobacteriaceae</taxon>
        <taxon>Pedobacter</taxon>
    </lineage>
</organism>
<sequence>MNYDKVTIPEAIVMQEEFRKQLKFNIPDKTSITSIAGADISFNANSTLMYAVIVILGYPDLKLKSYSLATAETQFPYVSGFLGFREVPALLQAWKHIENKPDVVVLDGQGYLHPRRMGIASHFGVLTNHPTIGCAKSSLYGFYEEPSVLKFAANPVYEKRSNEHIGFALRTKNNTKPVYISPGYGLTLKKSLEIMKNCIGKYRIPEPTRIAHEIVNEFRNGKLKEGFSQVNSPFELF</sequence>
<dbReference type="InterPro" id="IPR007581">
    <property type="entry name" value="Endonuclease-V"/>
</dbReference>
<reference evidence="7 8" key="1">
    <citation type="submission" date="2019-04" db="EMBL/GenBank/DDBJ databases">
        <title>Pedobacter sp. RP-3-22 sp. nov., isolated from Arctic soil.</title>
        <authorList>
            <person name="Dahal R.H."/>
            <person name="Kim D.-U."/>
        </authorList>
    </citation>
    <scope>NUCLEOTIDE SEQUENCE [LARGE SCALE GENOMIC DNA]</scope>
    <source>
        <strain evidence="7 8">RP-3-22</strain>
    </source>
</reference>
<evidence type="ECO:0000256" key="6">
    <source>
        <dbReference type="HAMAP-Rule" id="MF_00801"/>
    </source>
</evidence>
<dbReference type="HAMAP" id="MF_00801">
    <property type="entry name" value="Endonuclease_5"/>
    <property type="match status" value="1"/>
</dbReference>
<dbReference type="PANTHER" id="PTHR28511:SF1">
    <property type="entry name" value="ENDONUCLEASE V"/>
    <property type="match status" value="1"/>
</dbReference>
<keyword evidence="6" id="KW-0460">Magnesium</keyword>
<evidence type="ECO:0000313" key="8">
    <source>
        <dbReference type="Proteomes" id="UP000309488"/>
    </source>
</evidence>
<dbReference type="GO" id="GO:0005737">
    <property type="term" value="C:cytoplasm"/>
    <property type="evidence" value="ECO:0007669"/>
    <property type="project" value="UniProtKB-SubCell"/>
</dbReference>